<keyword evidence="2" id="KW-1185">Reference proteome</keyword>
<protein>
    <submittedName>
        <fullName evidence="1">Uncharacterized protein</fullName>
    </submittedName>
</protein>
<reference evidence="1" key="2">
    <citation type="submission" date="2020-11" db="EMBL/GenBank/DDBJ databases">
        <authorList>
            <person name="McCartney M.A."/>
            <person name="Auch B."/>
            <person name="Kono T."/>
            <person name="Mallez S."/>
            <person name="Becker A."/>
            <person name="Gohl D.M."/>
            <person name="Silverstein K.A.T."/>
            <person name="Koren S."/>
            <person name="Bechman K.B."/>
            <person name="Herman A."/>
            <person name="Abrahante J.E."/>
            <person name="Garbe J."/>
        </authorList>
    </citation>
    <scope>NUCLEOTIDE SEQUENCE</scope>
    <source>
        <strain evidence="1">Duluth1</strain>
        <tissue evidence="1">Whole animal</tissue>
    </source>
</reference>
<dbReference type="EMBL" id="JAIWYP010000001">
    <property type="protein sequence ID" value="KAH3881077.1"/>
    <property type="molecule type" value="Genomic_DNA"/>
</dbReference>
<evidence type="ECO:0000313" key="2">
    <source>
        <dbReference type="Proteomes" id="UP000828390"/>
    </source>
</evidence>
<organism evidence="1 2">
    <name type="scientific">Dreissena polymorpha</name>
    <name type="common">Zebra mussel</name>
    <name type="synonym">Mytilus polymorpha</name>
    <dbReference type="NCBI Taxonomy" id="45954"/>
    <lineage>
        <taxon>Eukaryota</taxon>
        <taxon>Metazoa</taxon>
        <taxon>Spiralia</taxon>
        <taxon>Lophotrochozoa</taxon>
        <taxon>Mollusca</taxon>
        <taxon>Bivalvia</taxon>
        <taxon>Autobranchia</taxon>
        <taxon>Heteroconchia</taxon>
        <taxon>Euheterodonta</taxon>
        <taxon>Imparidentia</taxon>
        <taxon>Neoheterodontei</taxon>
        <taxon>Myida</taxon>
        <taxon>Dreissenoidea</taxon>
        <taxon>Dreissenidae</taxon>
        <taxon>Dreissena</taxon>
    </lineage>
</organism>
<accession>A0A9D4MNV0</accession>
<gene>
    <name evidence="1" type="ORF">DPMN_005001</name>
</gene>
<comment type="caution">
    <text evidence="1">The sequence shown here is derived from an EMBL/GenBank/DDBJ whole genome shotgun (WGS) entry which is preliminary data.</text>
</comment>
<evidence type="ECO:0000313" key="1">
    <source>
        <dbReference type="EMBL" id="KAH3881077.1"/>
    </source>
</evidence>
<name>A0A9D4MNV0_DREPO</name>
<proteinExistence type="predicted"/>
<dbReference type="Proteomes" id="UP000828390">
    <property type="component" value="Unassembled WGS sequence"/>
</dbReference>
<sequence length="69" mass="7661">MTVIVAVRDEVIAGADALPLTMYANPLGFMTLSSGHLLRKPLNHFTVNDYQKAAEARKLWQHIQAAKKV</sequence>
<reference evidence="1" key="1">
    <citation type="journal article" date="2019" name="bioRxiv">
        <title>The Genome of the Zebra Mussel, Dreissena polymorpha: A Resource for Invasive Species Research.</title>
        <authorList>
            <person name="McCartney M.A."/>
            <person name="Auch B."/>
            <person name="Kono T."/>
            <person name="Mallez S."/>
            <person name="Zhang Y."/>
            <person name="Obille A."/>
            <person name="Becker A."/>
            <person name="Abrahante J.E."/>
            <person name="Garbe J."/>
            <person name="Badalamenti J.P."/>
            <person name="Herman A."/>
            <person name="Mangelson H."/>
            <person name="Liachko I."/>
            <person name="Sullivan S."/>
            <person name="Sone E.D."/>
            <person name="Koren S."/>
            <person name="Silverstein K.A.T."/>
            <person name="Beckman K.B."/>
            <person name="Gohl D.M."/>
        </authorList>
    </citation>
    <scope>NUCLEOTIDE SEQUENCE</scope>
    <source>
        <strain evidence="1">Duluth1</strain>
        <tissue evidence="1">Whole animal</tissue>
    </source>
</reference>
<dbReference type="AlphaFoldDB" id="A0A9D4MNV0"/>